<feature type="compositionally biased region" description="Low complexity" evidence="5">
    <location>
        <begin position="19"/>
        <end position="28"/>
    </location>
</feature>
<dbReference type="GO" id="GO:0006935">
    <property type="term" value="P:chemotaxis"/>
    <property type="evidence" value="ECO:0007669"/>
    <property type="project" value="UniProtKB-KW"/>
</dbReference>
<feature type="compositionally biased region" description="Basic and acidic residues" evidence="5">
    <location>
        <begin position="1"/>
        <end position="11"/>
    </location>
</feature>
<dbReference type="InterPro" id="IPR051310">
    <property type="entry name" value="MCP_chemotaxis"/>
</dbReference>
<feature type="domain" description="Methyl-accepting transducer" evidence="6">
    <location>
        <begin position="144"/>
        <end position="380"/>
    </location>
</feature>
<dbReference type="GO" id="GO:0004888">
    <property type="term" value="F:transmembrane signaling receptor activity"/>
    <property type="evidence" value="ECO:0007669"/>
    <property type="project" value="TreeGrafter"/>
</dbReference>
<dbReference type="PANTHER" id="PTHR43531">
    <property type="entry name" value="PROTEIN ICFG"/>
    <property type="match status" value="1"/>
</dbReference>
<dbReference type="GO" id="GO:0007165">
    <property type="term" value="P:signal transduction"/>
    <property type="evidence" value="ECO:0007669"/>
    <property type="project" value="UniProtKB-KW"/>
</dbReference>
<dbReference type="EMBL" id="RAVZ01000564">
    <property type="protein sequence ID" value="RKG69794.1"/>
    <property type="molecule type" value="Genomic_DNA"/>
</dbReference>
<dbReference type="OrthoDB" id="5522708at2"/>
<evidence type="ECO:0000256" key="4">
    <source>
        <dbReference type="SAM" id="Coils"/>
    </source>
</evidence>
<dbReference type="GO" id="GO:0005886">
    <property type="term" value="C:plasma membrane"/>
    <property type="evidence" value="ECO:0007669"/>
    <property type="project" value="TreeGrafter"/>
</dbReference>
<keyword evidence="4" id="KW-0175">Coiled coil</keyword>
<proteinExistence type="inferred from homology"/>
<keyword evidence="3" id="KW-0807">Transducer</keyword>
<dbReference type="CDD" id="cd11386">
    <property type="entry name" value="MCP_signal"/>
    <property type="match status" value="1"/>
</dbReference>
<dbReference type="RefSeq" id="WP_120545765.1">
    <property type="nucleotide sequence ID" value="NZ_RAVZ01000564.1"/>
</dbReference>
<comment type="caution">
    <text evidence="7">The sequence shown here is derived from an EMBL/GenBank/DDBJ whole genome shotgun (WGS) entry which is preliminary data.</text>
</comment>
<dbReference type="Proteomes" id="UP000268094">
    <property type="component" value="Unassembled WGS sequence"/>
</dbReference>
<sequence length="417" mass="43865">MSLESPNDKPAAKSRGAKKSPGAKAGAPEANAVDPLKPFTDTLMSVLSGNLNARVPHDRVLADSTGFGHLLNQVLEQFSSAEHRKQVAAQEIDQALDSLIILVREGDLSRWNTSTEDPQLGPLLEGFGKVIETLRIFVREINEAALRLSSSANQVLAASTQHETSSTEQAAAIHETTATMEELKHASAQIAENAGSVARVAEETLGAARAGRGAIGEFIQAMQQIRSDGVAVADSISKLSKRVERIGTVVEVIDEIADRSDLLALNAALEGSRAGEAGKGFSIVAAEMRRLAENVLESTKEIKNLITEIREATAAAAGAADASKHATESGEKLGAVAAQAVEGILAGVQETSDAARVINLATQQQRTATEQVVASMAEIEDVTRQTTQASKQATGAAAELTQLAGRLAELIKRFKAD</sequence>
<evidence type="ECO:0000256" key="2">
    <source>
        <dbReference type="ARBA" id="ARBA00029447"/>
    </source>
</evidence>
<keyword evidence="8" id="KW-1185">Reference proteome</keyword>
<organism evidence="7 8">
    <name type="scientific">Corallococcus terminator</name>
    <dbReference type="NCBI Taxonomy" id="2316733"/>
    <lineage>
        <taxon>Bacteria</taxon>
        <taxon>Pseudomonadati</taxon>
        <taxon>Myxococcota</taxon>
        <taxon>Myxococcia</taxon>
        <taxon>Myxococcales</taxon>
        <taxon>Cystobacterineae</taxon>
        <taxon>Myxococcaceae</taxon>
        <taxon>Corallococcus</taxon>
    </lineage>
</organism>
<evidence type="ECO:0000256" key="3">
    <source>
        <dbReference type="PROSITE-ProRule" id="PRU00284"/>
    </source>
</evidence>
<evidence type="ECO:0000313" key="7">
    <source>
        <dbReference type="EMBL" id="RKG69794.1"/>
    </source>
</evidence>
<accession>A0A3A8HQH4</accession>
<dbReference type="InterPro" id="IPR004089">
    <property type="entry name" value="MCPsignal_dom"/>
</dbReference>
<evidence type="ECO:0000256" key="5">
    <source>
        <dbReference type="SAM" id="MobiDB-lite"/>
    </source>
</evidence>
<evidence type="ECO:0000313" key="8">
    <source>
        <dbReference type="Proteomes" id="UP000268094"/>
    </source>
</evidence>
<dbReference type="PROSITE" id="PS50111">
    <property type="entry name" value="CHEMOTAXIS_TRANSDUC_2"/>
    <property type="match status" value="1"/>
</dbReference>
<dbReference type="SUPFAM" id="SSF58104">
    <property type="entry name" value="Methyl-accepting chemotaxis protein (MCP) signaling domain"/>
    <property type="match status" value="1"/>
</dbReference>
<dbReference type="Pfam" id="PF00015">
    <property type="entry name" value="MCPsignal"/>
    <property type="match status" value="1"/>
</dbReference>
<dbReference type="AlphaFoldDB" id="A0A3A8HQH4"/>
<protein>
    <submittedName>
        <fullName evidence="7">Methyl-accepting chemotaxis protein</fullName>
    </submittedName>
</protein>
<dbReference type="SMART" id="SM00283">
    <property type="entry name" value="MA"/>
    <property type="match status" value="1"/>
</dbReference>
<evidence type="ECO:0000259" key="6">
    <source>
        <dbReference type="PROSITE" id="PS50111"/>
    </source>
</evidence>
<comment type="similarity">
    <text evidence="2">Belongs to the methyl-accepting chemotaxis (MCP) protein family.</text>
</comment>
<dbReference type="Gene3D" id="1.10.287.950">
    <property type="entry name" value="Methyl-accepting chemotaxis protein"/>
    <property type="match status" value="1"/>
</dbReference>
<name>A0A3A8HQH4_9BACT</name>
<evidence type="ECO:0000256" key="1">
    <source>
        <dbReference type="ARBA" id="ARBA00022500"/>
    </source>
</evidence>
<keyword evidence="1" id="KW-0145">Chemotaxis</keyword>
<dbReference type="PANTHER" id="PTHR43531:SF11">
    <property type="entry name" value="METHYL-ACCEPTING CHEMOTAXIS PROTEIN 3"/>
    <property type="match status" value="1"/>
</dbReference>
<reference evidence="8" key="1">
    <citation type="submission" date="2018-09" db="EMBL/GenBank/DDBJ databases">
        <authorList>
            <person name="Livingstone P.G."/>
            <person name="Whitworth D.E."/>
        </authorList>
    </citation>
    <scope>NUCLEOTIDE SEQUENCE [LARGE SCALE GENOMIC DNA]</scope>
    <source>
        <strain evidence="8">CA054A</strain>
    </source>
</reference>
<gene>
    <name evidence="7" type="ORF">D7V88_40060</name>
</gene>
<feature type="region of interest" description="Disordered" evidence="5">
    <location>
        <begin position="1"/>
        <end position="35"/>
    </location>
</feature>
<feature type="coiled-coil region" evidence="4">
    <location>
        <begin position="288"/>
        <end position="315"/>
    </location>
</feature>